<comment type="similarity">
    <text evidence="8">Belongs to the TRAF3IP1 family.</text>
</comment>
<keyword evidence="5" id="KW-0175">Coiled coil</keyword>
<keyword evidence="12" id="KW-1185">Reference proteome</keyword>
<evidence type="ECO:0000313" key="12">
    <source>
        <dbReference type="Proteomes" id="UP000186817"/>
    </source>
</evidence>
<dbReference type="GO" id="GO:0008017">
    <property type="term" value="F:microtubule binding"/>
    <property type="evidence" value="ECO:0007669"/>
    <property type="project" value="InterPro"/>
</dbReference>
<dbReference type="GO" id="GO:0060271">
    <property type="term" value="P:cilium assembly"/>
    <property type="evidence" value="ECO:0007669"/>
    <property type="project" value="TreeGrafter"/>
</dbReference>
<dbReference type="PANTHER" id="PTHR31363:SF0">
    <property type="entry name" value="TRAF3-INTERACTING PROTEIN 1"/>
    <property type="match status" value="1"/>
</dbReference>
<dbReference type="GO" id="GO:0070507">
    <property type="term" value="P:regulation of microtubule cytoskeleton organization"/>
    <property type="evidence" value="ECO:0007669"/>
    <property type="project" value="TreeGrafter"/>
</dbReference>
<keyword evidence="3" id="KW-0963">Cytoplasm</keyword>
<dbReference type="InterPro" id="IPR042576">
    <property type="entry name" value="TRAF3IP1_N_sf"/>
</dbReference>
<dbReference type="Gene3D" id="1.10.418.50">
    <property type="entry name" value="Microtubule-binding protein MIP-T3"/>
    <property type="match status" value="1"/>
</dbReference>
<dbReference type="GO" id="GO:0005930">
    <property type="term" value="C:axoneme"/>
    <property type="evidence" value="ECO:0007669"/>
    <property type="project" value="UniProtKB-SubCell"/>
</dbReference>
<evidence type="ECO:0000259" key="10">
    <source>
        <dbReference type="Pfam" id="PF10243"/>
    </source>
</evidence>
<evidence type="ECO:0000256" key="5">
    <source>
        <dbReference type="ARBA" id="ARBA00023054"/>
    </source>
</evidence>
<comment type="subcellular location">
    <subcellularLocation>
        <location evidence="2">Cytoplasm</location>
        <location evidence="2">Cytoskeleton</location>
        <location evidence="2">Cilium axoneme</location>
    </subcellularLocation>
    <subcellularLocation>
        <location evidence="1">Cytoplasm</location>
        <location evidence="1">Cytoskeleton</location>
        <location evidence="1">Cilium basal body</location>
    </subcellularLocation>
</comment>
<gene>
    <name evidence="11" type="primary">Traf3ip1</name>
    <name evidence="11" type="ORF">AK812_SmicGene7564</name>
</gene>
<dbReference type="GO" id="GO:0030992">
    <property type="term" value="C:intraciliary transport particle B"/>
    <property type="evidence" value="ECO:0007669"/>
    <property type="project" value="TreeGrafter"/>
</dbReference>
<comment type="caution">
    <text evidence="11">The sequence shown here is derived from an EMBL/GenBank/DDBJ whole genome shotgun (WGS) entry which is preliminary data.</text>
</comment>
<protein>
    <submittedName>
        <fullName evidence="11">TRAF3-interacting protein 1</fullName>
    </submittedName>
</protein>
<organism evidence="11 12">
    <name type="scientific">Symbiodinium microadriaticum</name>
    <name type="common">Dinoflagellate</name>
    <name type="synonym">Zooxanthella microadriatica</name>
    <dbReference type="NCBI Taxonomy" id="2951"/>
    <lineage>
        <taxon>Eukaryota</taxon>
        <taxon>Sar</taxon>
        <taxon>Alveolata</taxon>
        <taxon>Dinophyceae</taxon>
        <taxon>Suessiales</taxon>
        <taxon>Symbiodiniaceae</taxon>
        <taxon>Symbiodinium</taxon>
    </lineage>
</organism>
<dbReference type="InterPro" id="IPR040468">
    <property type="entry name" value="TRAF3IP1_N"/>
</dbReference>
<evidence type="ECO:0000256" key="1">
    <source>
        <dbReference type="ARBA" id="ARBA00004120"/>
    </source>
</evidence>
<name>A0A1Q9EN70_SYMMI</name>
<feature type="region of interest" description="Disordered" evidence="9">
    <location>
        <begin position="137"/>
        <end position="170"/>
    </location>
</feature>
<dbReference type="Proteomes" id="UP000186817">
    <property type="component" value="Unassembled WGS sequence"/>
</dbReference>
<dbReference type="PANTHER" id="PTHR31363">
    <property type="entry name" value="TRAF3-INTERACTING PROTEIN 1"/>
    <property type="match status" value="1"/>
</dbReference>
<evidence type="ECO:0000313" key="11">
    <source>
        <dbReference type="EMBL" id="OLQ08885.1"/>
    </source>
</evidence>
<dbReference type="GO" id="GO:0036064">
    <property type="term" value="C:ciliary basal body"/>
    <property type="evidence" value="ECO:0007669"/>
    <property type="project" value="TreeGrafter"/>
</dbReference>
<feature type="domain" description="TRAF3-interacting protein 1 N-terminal" evidence="10">
    <location>
        <begin position="17"/>
        <end position="130"/>
    </location>
</feature>
<dbReference type="EMBL" id="LSRX01000108">
    <property type="protein sequence ID" value="OLQ08885.1"/>
    <property type="molecule type" value="Genomic_DNA"/>
</dbReference>
<keyword evidence="4" id="KW-0970">Cilium biogenesis/degradation</keyword>
<evidence type="ECO:0000256" key="9">
    <source>
        <dbReference type="SAM" id="MobiDB-lite"/>
    </source>
</evidence>
<dbReference type="GO" id="GO:0042073">
    <property type="term" value="P:intraciliary transport"/>
    <property type="evidence" value="ECO:0007669"/>
    <property type="project" value="TreeGrafter"/>
</dbReference>
<sequence length="382" mass="41271">MAEETEAAEATEPWILQTQATLGARIARPRMLPERLRKPPFRFLFDAAAEVARQTSFGAAELFGGDPGPKPEPPQKREEKVEFLQRWIAVVAGASPEQAEALSQVSAVDVVCGANPDKTNFVLQCLATAAFPEVAEAGPPEENASDLPQVPAAPAEKPEEENSPPPVPQAPPPVLRGLGAVFNKDLPVGTDVSACTEEMQVGGEVDMFVSHSWESDGWSKYLAVCFTLNTGKAVKACALAFALLVSSYVVCNRHTSSLSNWRVAMFGFGLLSVFFSVLFLGQHLTCGPCGLSGPRLWMDRLCIHQADAGQKALGISALPYFVLQSRQLLILYDDVYLERLWCVTELALFARCCGASCVHFAPLWPASMVAENFAAGYPASLR</sequence>
<accession>A0A1Q9EN70</accession>
<evidence type="ECO:0000256" key="7">
    <source>
        <dbReference type="ARBA" id="ARBA00023273"/>
    </source>
</evidence>
<feature type="region of interest" description="Disordered" evidence="9">
    <location>
        <begin position="60"/>
        <end position="79"/>
    </location>
</feature>
<reference evidence="11 12" key="1">
    <citation type="submission" date="2016-02" db="EMBL/GenBank/DDBJ databases">
        <title>Genome analysis of coral dinoflagellate symbionts highlights evolutionary adaptations to a symbiotic lifestyle.</title>
        <authorList>
            <person name="Aranda M."/>
            <person name="Li Y."/>
            <person name="Liew Y.J."/>
            <person name="Baumgarten S."/>
            <person name="Simakov O."/>
            <person name="Wilson M."/>
            <person name="Piel J."/>
            <person name="Ashoor H."/>
            <person name="Bougouffa S."/>
            <person name="Bajic V.B."/>
            <person name="Ryu T."/>
            <person name="Ravasi T."/>
            <person name="Bayer T."/>
            <person name="Micklem G."/>
            <person name="Kim H."/>
            <person name="Bhak J."/>
            <person name="Lajeunesse T.C."/>
            <person name="Voolstra C.R."/>
        </authorList>
    </citation>
    <scope>NUCLEOTIDE SEQUENCE [LARGE SCALE GENOMIC DNA]</scope>
    <source>
        <strain evidence="11 12">CCMP2467</strain>
    </source>
</reference>
<proteinExistence type="inferred from homology"/>
<evidence type="ECO:0000256" key="8">
    <source>
        <dbReference type="ARBA" id="ARBA00043971"/>
    </source>
</evidence>
<evidence type="ECO:0000256" key="2">
    <source>
        <dbReference type="ARBA" id="ARBA00004430"/>
    </source>
</evidence>
<dbReference type="OrthoDB" id="414001at2759"/>
<dbReference type="InterPro" id="IPR018799">
    <property type="entry name" value="TRAF3IP1"/>
</dbReference>
<dbReference type="Pfam" id="PF10243">
    <property type="entry name" value="MIP-T3"/>
    <property type="match status" value="1"/>
</dbReference>
<evidence type="ECO:0000256" key="4">
    <source>
        <dbReference type="ARBA" id="ARBA00022794"/>
    </source>
</evidence>
<evidence type="ECO:0000256" key="3">
    <source>
        <dbReference type="ARBA" id="ARBA00022490"/>
    </source>
</evidence>
<keyword evidence="6" id="KW-0206">Cytoskeleton</keyword>
<evidence type="ECO:0000256" key="6">
    <source>
        <dbReference type="ARBA" id="ARBA00023212"/>
    </source>
</evidence>
<keyword evidence="7" id="KW-0966">Cell projection</keyword>
<dbReference type="AlphaFoldDB" id="A0A1Q9EN70"/>